<evidence type="ECO:0000313" key="1">
    <source>
        <dbReference type="EMBL" id="MPD05662.1"/>
    </source>
</evidence>
<keyword evidence="2" id="KW-1185">Reference proteome</keyword>
<dbReference type="AlphaFoldDB" id="A0A5B7K5N4"/>
<protein>
    <submittedName>
        <fullName evidence="1">Uncharacterized protein</fullName>
    </submittedName>
</protein>
<organism evidence="1 2">
    <name type="scientific">Portunus trituberculatus</name>
    <name type="common">Swimming crab</name>
    <name type="synonym">Neptunus trituberculatus</name>
    <dbReference type="NCBI Taxonomy" id="210409"/>
    <lineage>
        <taxon>Eukaryota</taxon>
        <taxon>Metazoa</taxon>
        <taxon>Ecdysozoa</taxon>
        <taxon>Arthropoda</taxon>
        <taxon>Crustacea</taxon>
        <taxon>Multicrustacea</taxon>
        <taxon>Malacostraca</taxon>
        <taxon>Eumalacostraca</taxon>
        <taxon>Eucarida</taxon>
        <taxon>Decapoda</taxon>
        <taxon>Pleocyemata</taxon>
        <taxon>Brachyura</taxon>
        <taxon>Eubrachyura</taxon>
        <taxon>Portunoidea</taxon>
        <taxon>Portunidae</taxon>
        <taxon>Portuninae</taxon>
        <taxon>Portunus</taxon>
    </lineage>
</organism>
<proteinExistence type="predicted"/>
<dbReference type="EMBL" id="VSRR010147098">
    <property type="protein sequence ID" value="MPD05662.1"/>
    <property type="molecule type" value="Genomic_DNA"/>
</dbReference>
<dbReference type="Proteomes" id="UP000324222">
    <property type="component" value="Unassembled WGS sequence"/>
</dbReference>
<gene>
    <name evidence="1" type="ORF">E2C01_101419</name>
</gene>
<accession>A0A5B7K5N4</accession>
<evidence type="ECO:0000313" key="2">
    <source>
        <dbReference type="Proteomes" id="UP000324222"/>
    </source>
</evidence>
<reference evidence="1 2" key="1">
    <citation type="submission" date="2019-05" db="EMBL/GenBank/DDBJ databases">
        <title>Another draft genome of Portunus trituberculatus and its Hox gene families provides insights of decapod evolution.</title>
        <authorList>
            <person name="Jeong J.-H."/>
            <person name="Song I."/>
            <person name="Kim S."/>
            <person name="Choi T."/>
            <person name="Kim D."/>
            <person name="Ryu S."/>
            <person name="Kim W."/>
        </authorList>
    </citation>
    <scope>NUCLEOTIDE SEQUENCE [LARGE SCALE GENOMIC DNA]</scope>
    <source>
        <tissue evidence="1">Muscle</tissue>
    </source>
</reference>
<name>A0A5B7K5N4_PORTR</name>
<sequence length="80" mass="9331">MIASPLISRSHEYSRAIHGRGESIERLRCYSQVDRRTVHENIIPSYYLQWKRFCFLEIRLVQTQPPSSSSFMAAEVLTVS</sequence>
<comment type="caution">
    <text evidence="1">The sequence shown here is derived from an EMBL/GenBank/DDBJ whole genome shotgun (WGS) entry which is preliminary data.</text>
</comment>